<dbReference type="Proteomes" id="UP000663843">
    <property type="component" value="Unassembled WGS sequence"/>
</dbReference>
<feature type="compositionally biased region" description="Basic and acidic residues" evidence="1">
    <location>
        <begin position="253"/>
        <end position="268"/>
    </location>
</feature>
<comment type="caution">
    <text evidence="2">The sequence shown here is derived from an EMBL/GenBank/DDBJ whole genome shotgun (WGS) entry which is preliminary data.</text>
</comment>
<organism evidence="2 3">
    <name type="scientific">Rhizoctonia solani</name>
    <dbReference type="NCBI Taxonomy" id="456999"/>
    <lineage>
        <taxon>Eukaryota</taxon>
        <taxon>Fungi</taxon>
        <taxon>Dikarya</taxon>
        <taxon>Basidiomycota</taxon>
        <taxon>Agaricomycotina</taxon>
        <taxon>Agaricomycetes</taxon>
        <taxon>Cantharellales</taxon>
        <taxon>Ceratobasidiaceae</taxon>
        <taxon>Rhizoctonia</taxon>
    </lineage>
</organism>
<proteinExistence type="predicted"/>
<accession>A0A8H2X610</accession>
<evidence type="ECO:0000313" key="2">
    <source>
        <dbReference type="EMBL" id="CAE6418798.1"/>
    </source>
</evidence>
<sequence>MPLNFQGITACVADSEGRVLPECGLKLLVDNRIECWIPSIEGANFKIVWRVPYFNSQSFVELAIHPFLDGVPMGATIWAMPNLLLGLTGELGDHPTGPSTTRLYQFGKRVLTDRDDVPTLSNSQLNYLNTIVATFVWGIRGMPQVMHYTNPGELAPIHEKSVKNGHSYGFYPDVTLNPTIFIFRYAPRDWLQARDIIPLPPRILARPQLGPKRQRSFSSDVIDIGELQTNDEDTVTSKRLIPASVAPRKRQRAEKYEESDVKPKVENE</sequence>
<dbReference type="AlphaFoldDB" id="A0A8H2X610"/>
<protein>
    <submittedName>
        <fullName evidence="2">Uncharacterized protein</fullName>
    </submittedName>
</protein>
<feature type="region of interest" description="Disordered" evidence="1">
    <location>
        <begin position="233"/>
        <end position="268"/>
    </location>
</feature>
<gene>
    <name evidence="2" type="ORF">RDB_LOCUS51559</name>
</gene>
<evidence type="ECO:0000313" key="3">
    <source>
        <dbReference type="Proteomes" id="UP000663843"/>
    </source>
</evidence>
<dbReference type="EMBL" id="CAJMWT010001761">
    <property type="protein sequence ID" value="CAE6418798.1"/>
    <property type="molecule type" value="Genomic_DNA"/>
</dbReference>
<evidence type="ECO:0000256" key="1">
    <source>
        <dbReference type="SAM" id="MobiDB-lite"/>
    </source>
</evidence>
<reference evidence="2" key="1">
    <citation type="submission" date="2021-01" db="EMBL/GenBank/DDBJ databases">
        <authorList>
            <person name="Kaushik A."/>
        </authorList>
    </citation>
    <scope>NUCLEOTIDE SEQUENCE</scope>
    <source>
        <strain evidence="2">AG2-2IIIB</strain>
    </source>
</reference>
<name>A0A8H2X610_9AGAM</name>